<evidence type="ECO:0000259" key="4">
    <source>
        <dbReference type="PROSITE" id="PS50042"/>
    </source>
</evidence>
<dbReference type="Pfam" id="PF13545">
    <property type="entry name" value="HTH_Crp_2"/>
    <property type="match status" value="1"/>
</dbReference>
<dbReference type="PANTHER" id="PTHR24567:SF26">
    <property type="entry name" value="REGULATORY PROTEIN YEIL"/>
    <property type="match status" value="1"/>
</dbReference>
<dbReference type="InterPro" id="IPR036390">
    <property type="entry name" value="WH_DNA-bd_sf"/>
</dbReference>
<dbReference type="SUPFAM" id="SSF51206">
    <property type="entry name" value="cAMP-binding domain-like"/>
    <property type="match status" value="1"/>
</dbReference>
<keyword evidence="1" id="KW-0805">Transcription regulation</keyword>
<dbReference type="RefSeq" id="WP_007020527.1">
    <property type="nucleotide sequence ID" value="NZ_CH724125.1"/>
</dbReference>
<dbReference type="InterPro" id="IPR036388">
    <property type="entry name" value="WH-like_DNA-bd_sf"/>
</dbReference>
<evidence type="ECO:0000256" key="1">
    <source>
        <dbReference type="ARBA" id="ARBA00023015"/>
    </source>
</evidence>
<sequence>MNKTRTLANFLDLSEEGRAQLKQASQLLRVKRHEIAVRKGKQVSGAFIVTQGSLRVFSYMPNGSESTFYHIRPGETCVFAINCLFNRLLYPAWVMADEDTDVYIVKGGDFKELFKKESSIQDLTISALSSAVFKLMTEVEQIQGWTLSQRVINLLLNHADDQAWVYMTQQDIAGRLGTTREVIARIVADLSAKGWIATGRGRVQLLDTNKLSQQFTAS</sequence>
<dbReference type="InterPro" id="IPR000595">
    <property type="entry name" value="cNMP-bd_dom"/>
</dbReference>
<dbReference type="OrthoDB" id="6881322at2"/>
<dbReference type="PROSITE" id="PS50042">
    <property type="entry name" value="CNMP_BINDING_3"/>
    <property type="match status" value="1"/>
</dbReference>
<reference evidence="6 7" key="1">
    <citation type="submission" date="2006-02" db="EMBL/GenBank/DDBJ databases">
        <authorList>
            <person name="Pinhassi J."/>
            <person name="Pedros-Alio C."/>
            <person name="Ferriera S."/>
            <person name="Johnson J."/>
            <person name="Kravitz S."/>
            <person name="Halpern A."/>
            <person name="Remington K."/>
            <person name="Beeson K."/>
            <person name="Tran B."/>
            <person name="Rogers Y.-H."/>
            <person name="Friedman R."/>
            <person name="Venter J.C."/>
        </authorList>
    </citation>
    <scope>NUCLEOTIDE SEQUENCE [LARGE SCALE GENOMIC DNA]</scope>
    <source>
        <strain evidence="6 7">MED92</strain>
    </source>
</reference>
<proteinExistence type="predicted"/>
<dbReference type="Gene3D" id="2.60.120.10">
    <property type="entry name" value="Jelly Rolls"/>
    <property type="match status" value="1"/>
</dbReference>
<evidence type="ECO:0000313" key="6">
    <source>
        <dbReference type="EMBL" id="EAR62217.1"/>
    </source>
</evidence>
<dbReference type="GO" id="GO:0003677">
    <property type="term" value="F:DNA binding"/>
    <property type="evidence" value="ECO:0007669"/>
    <property type="project" value="UniProtKB-KW"/>
</dbReference>
<dbReference type="GO" id="GO:0005829">
    <property type="term" value="C:cytosol"/>
    <property type="evidence" value="ECO:0007669"/>
    <property type="project" value="TreeGrafter"/>
</dbReference>
<gene>
    <name evidence="6" type="ORF">MED92_14308</name>
</gene>
<dbReference type="SUPFAM" id="SSF46785">
    <property type="entry name" value="Winged helix' DNA-binding domain"/>
    <property type="match status" value="1"/>
</dbReference>
<dbReference type="SMART" id="SM00419">
    <property type="entry name" value="HTH_CRP"/>
    <property type="match status" value="1"/>
</dbReference>
<dbReference type="Pfam" id="PF00027">
    <property type="entry name" value="cNMP_binding"/>
    <property type="match status" value="1"/>
</dbReference>
<dbReference type="Gene3D" id="1.10.10.10">
    <property type="entry name" value="Winged helix-like DNA-binding domain superfamily/Winged helix DNA-binding domain"/>
    <property type="match status" value="1"/>
</dbReference>
<dbReference type="PROSITE" id="PS51063">
    <property type="entry name" value="HTH_CRP_2"/>
    <property type="match status" value="1"/>
</dbReference>
<name>A0A7U8GS79_NEPCE</name>
<dbReference type="InterPro" id="IPR050397">
    <property type="entry name" value="Env_Response_Regulators"/>
</dbReference>
<evidence type="ECO:0000259" key="5">
    <source>
        <dbReference type="PROSITE" id="PS51063"/>
    </source>
</evidence>
<protein>
    <submittedName>
        <fullName evidence="6">Transcriptional regulator, Crp-Fnr family protein</fullName>
    </submittedName>
</protein>
<evidence type="ECO:0000256" key="2">
    <source>
        <dbReference type="ARBA" id="ARBA00023125"/>
    </source>
</evidence>
<dbReference type="InterPro" id="IPR014710">
    <property type="entry name" value="RmlC-like_jellyroll"/>
</dbReference>
<feature type="domain" description="Cyclic nucleotide-binding" evidence="4">
    <location>
        <begin position="9"/>
        <end position="131"/>
    </location>
</feature>
<feature type="domain" description="HTH crp-type" evidence="5">
    <location>
        <begin position="145"/>
        <end position="209"/>
    </location>
</feature>
<dbReference type="GO" id="GO:0003700">
    <property type="term" value="F:DNA-binding transcription factor activity"/>
    <property type="evidence" value="ECO:0007669"/>
    <property type="project" value="TreeGrafter"/>
</dbReference>
<dbReference type="CDD" id="cd00038">
    <property type="entry name" value="CAP_ED"/>
    <property type="match status" value="1"/>
</dbReference>
<dbReference type="EMBL" id="AAOW01000003">
    <property type="protein sequence ID" value="EAR62217.1"/>
    <property type="molecule type" value="Genomic_DNA"/>
</dbReference>
<comment type="caution">
    <text evidence="6">The sequence shown here is derived from an EMBL/GenBank/DDBJ whole genome shotgun (WGS) entry which is preliminary data.</text>
</comment>
<dbReference type="PANTHER" id="PTHR24567">
    <property type="entry name" value="CRP FAMILY TRANSCRIPTIONAL REGULATORY PROTEIN"/>
    <property type="match status" value="1"/>
</dbReference>
<keyword evidence="7" id="KW-1185">Reference proteome</keyword>
<accession>A0A7U8GS79</accession>
<keyword evidence="3" id="KW-0804">Transcription</keyword>
<dbReference type="AlphaFoldDB" id="A0A7U8GS79"/>
<organism evidence="6 7">
    <name type="scientific">Neptuniibacter caesariensis</name>
    <dbReference type="NCBI Taxonomy" id="207954"/>
    <lineage>
        <taxon>Bacteria</taxon>
        <taxon>Pseudomonadati</taxon>
        <taxon>Pseudomonadota</taxon>
        <taxon>Gammaproteobacteria</taxon>
        <taxon>Oceanospirillales</taxon>
        <taxon>Oceanospirillaceae</taxon>
        <taxon>Neptuniibacter</taxon>
    </lineage>
</organism>
<evidence type="ECO:0000256" key="3">
    <source>
        <dbReference type="ARBA" id="ARBA00023163"/>
    </source>
</evidence>
<keyword evidence="2" id="KW-0238">DNA-binding</keyword>
<evidence type="ECO:0000313" key="7">
    <source>
        <dbReference type="Proteomes" id="UP000002171"/>
    </source>
</evidence>
<dbReference type="InterPro" id="IPR012318">
    <property type="entry name" value="HTH_CRP"/>
</dbReference>
<dbReference type="InterPro" id="IPR018490">
    <property type="entry name" value="cNMP-bd_dom_sf"/>
</dbReference>
<dbReference type="Proteomes" id="UP000002171">
    <property type="component" value="Unassembled WGS sequence"/>
</dbReference>